<keyword evidence="1" id="KW-0472">Membrane</keyword>
<keyword evidence="1" id="KW-1133">Transmembrane helix</keyword>
<dbReference type="RefSeq" id="WP_220206081.1">
    <property type="nucleotide sequence ID" value="NZ_BNJK01000001.1"/>
</dbReference>
<accession>A0A8J3IKE2</accession>
<keyword evidence="3" id="KW-1185">Reference proteome</keyword>
<name>A0A8J3IKE2_9CHLR</name>
<evidence type="ECO:0000256" key="1">
    <source>
        <dbReference type="SAM" id="Phobius"/>
    </source>
</evidence>
<dbReference type="AlphaFoldDB" id="A0A8J3IKE2"/>
<feature type="transmembrane region" description="Helical" evidence="1">
    <location>
        <begin position="6"/>
        <end position="24"/>
    </location>
</feature>
<evidence type="ECO:0000313" key="3">
    <source>
        <dbReference type="Proteomes" id="UP000597444"/>
    </source>
</evidence>
<evidence type="ECO:0000313" key="2">
    <source>
        <dbReference type="EMBL" id="GHO95403.1"/>
    </source>
</evidence>
<comment type="caution">
    <text evidence="2">The sequence shown here is derived from an EMBL/GenBank/DDBJ whole genome shotgun (WGS) entry which is preliminary data.</text>
</comment>
<gene>
    <name evidence="2" type="ORF">KSF_054510</name>
</gene>
<feature type="transmembrane region" description="Helical" evidence="1">
    <location>
        <begin position="45"/>
        <end position="62"/>
    </location>
</feature>
<keyword evidence="1" id="KW-0812">Transmembrane</keyword>
<protein>
    <submittedName>
        <fullName evidence="2">Uncharacterized protein</fullName>
    </submittedName>
</protein>
<dbReference type="Proteomes" id="UP000597444">
    <property type="component" value="Unassembled WGS sequence"/>
</dbReference>
<sequence length="140" mass="14992">MDILADIIVGIGLCALALGTIIHLRKNSKRIRSTQNVSKYLAHHLNILVIGFSAASWLVSLLTSSPLIIKAVATSALITALAWDLYDHRVLGRNASLTVMVNGTESQDGEMTVTFSVSGPALPQGGVTVTVPVEHHREVR</sequence>
<proteinExistence type="predicted"/>
<organism evidence="2 3">
    <name type="scientific">Reticulibacter mediterranei</name>
    <dbReference type="NCBI Taxonomy" id="2778369"/>
    <lineage>
        <taxon>Bacteria</taxon>
        <taxon>Bacillati</taxon>
        <taxon>Chloroflexota</taxon>
        <taxon>Ktedonobacteria</taxon>
        <taxon>Ktedonobacterales</taxon>
        <taxon>Reticulibacteraceae</taxon>
        <taxon>Reticulibacter</taxon>
    </lineage>
</organism>
<reference evidence="2" key="1">
    <citation type="submission" date="2020-10" db="EMBL/GenBank/DDBJ databases">
        <title>Taxonomic study of unclassified bacteria belonging to the class Ktedonobacteria.</title>
        <authorList>
            <person name="Yabe S."/>
            <person name="Wang C.M."/>
            <person name="Zheng Y."/>
            <person name="Sakai Y."/>
            <person name="Cavaletti L."/>
            <person name="Monciardini P."/>
            <person name="Donadio S."/>
        </authorList>
    </citation>
    <scope>NUCLEOTIDE SEQUENCE</scope>
    <source>
        <strain evidence="2">ID150040</strain>
    </source>
</reference>
<dbReference type="EMBL" id="BNJK01000001">
    <property type="protein sequence ID" value="GHO95403.1"/>
    <property type="molecule type" value="Genomic_DNA"/>
</dbReference>